<dbReference type="PANTHER" id="PTHR43218">
    <property type="entry name" value="PHOSPHORIBOSYLTRANSFERASE-RELATED"/>
    <property type="match status" value="1"/>
</dbReference>
<dbReference type="RefSeq" id="WP_245710435.1">
    <property type="nucleotide sequence ID" value="NZ_FNMZ01000002.1"/>
</dbReference>
<evidence type="ECO:0000259" key="1">
    <source>
        <dbReference type="Pfam" id="PF00156"/>
    </source>
</evidence>
<gene>
    <name evidence="2" type="ORF">SAMN05444336_10213</name>
</gene>
<keyword evidence="3" id="KW-1185">Reference proteome</keyword>
<evidence type="ECO:0000313" key="2">
    <source>
        <dbReference type="EMBL" id="SDW65584.1"/>
    </source>
</evidence>
<proteinExistence type="predicted"/>
<sequence>MTEHPPAPEARPAPMRPQDFWQAVEPAEAAAPAPWTDRFPARLPDGRVLHLPIRPLAGTGNAIASLILNQASFAVEAALADALAERLAPFRPDIVAGLPTLGLPLARAVAERLGHARYAPFGTSRKFWYDEGLSVPLSSITSPDATRRLYLDPRLLPLVEGARVALVDDVISSGTSISAGLGLLARIGVTPVAVGCAMLQTERWRPGLAEAFAGPPEAVVGAFRSPLLARDGEGWREA</sequence>
<dbReference type="InterPro" id="IPR029057">
    <property type="entry name" value="PRTase-like"/>
</dbReference>
<dbReference type="AlphaFoldDB" id="A0A1H2VCC5"/>
<dbReference type="InterPro" id="IPR000836">
    <property type="entry name" value="PRTase_dom"/>
</dbReference>
<dbReference type="Pfam" id="PF00156">
    <property type="entry name" value="Pribosyltran"/>
    <property type="match status" value="1"/>
</dbReference>
<organism evidence="2 3">
    <name type="scientific">Albimonas donghaensis</name>
    <dbReference type="NCBI Taxonomy" id="356660"/>
    <lineage>
        <taxon>Bacteria</taxon>
        <taxon>Pseudomonadati</taxon>
        <taxon>Pseudomonadota</taxon>
        <taxon>Alphaproteobacteria</taxon>
        <taxon>Rhodobacterales</taxon>
        <taxon>Paracoccaceae</taxon>
        <taxon>Albimonas</taxon>
    </lineage>
</organism>
<evidence type="ECO:0000313" key="3">
    <source>
        <dbReference type="Proteomes" id="UP000199118"/>
    </source>
</evidence>
<reference evidence="2 3" key="1">
    <citation type="submission" date="2016-10" db="EMBL/GenBank/DDBJ databases">
        <authorList>
            <person name="de Groot N.N."/>
        </authorList>
    </citation>
    <scope>NUCLEOTIDE SEQUENCE [LARGE SCALE GENOMIC DNA]</scope>
    <source>
        <strain evidence="2 3">DSM 17890</strain>
    </source>
</reference>
<dbReference type="SUPFAM" id="SSF53271">
    <property type="entry name" value="PRTase-like"/>
    <property type="match status" value="1"/>
</dbReference>
<dbReference type="CDD" id="cd06223">
    <property type="entry name" value="PRTases_typeI"/>
    <property type="match status" value="1"/>
</dbReference>
<name>A0A1H2VCC5_9RHOB</name>
<dbReference type="EMBL" id="FNMZ01000002">
    <property type="protein sequence ID" value="SDW65584.1"/>
    <property type="molecule type" value="Genomic_DNA"/>
</dbReference>
<keyword evidence="2" id="KW-0808">Transferase</keyword>
<dbReference type="Proteomes" id="UP000199118">
    <property type="component" value="Unassembled WGS sequence"/>
</dbReference>
<feature type="domain" description="Phosphoribosyltransferase" evidence="1">
    <location>
        <begin position="73"/>
        <end position="205"/>
    </location>
</feature>
<dbReference type="STRING" id="356660.SAMN05444336_10213"/>
<protein>
    <submittedName>
        <fullName evidence="2">Phosphoribosyl transferase domain-containing protein</fullName>
    </submittedName>
</protein>
<accession>A0A1H2VCC5</accession>
<dbReference type="Gene3D" id="3.40.50.2020">
    <property type="match status" value="1"/>
</dbReference>
<dbReference type="NCBIfam" id="NF004689">
    <property type="entry name" value="PRK06031.1"/>
    <property type="match status" value="1"/>
</dbReference>
<dbReference type="GO" id="GO:0016740">
    <property type="term" value="F:transferase activity"/>
    <property type="evidence" value="ECO:0007669"/>
    <property type="project" value="UniProtKB-KW"/>
</dbReference>
<dbReference type="PANTHER" id="PTHR43218:SF1">
    <property type="entry name" value="PHOSPHORIBOSYLTRANSFERASE"/>
    <property type="match status" value="1"/>
</dbReference>